<dbReference type="Proteomes" id="UP000823775">
    <property type="component" value="Unassembled WGS sequence"/>
</dbReference>
<proteinExistence type="predicted"/>
<gene>
    <name evidence="2" type="ORF">HAX54_006084</name>
</gene>
<name>A0ABS8TB40_DATST</name>
<feature type="compositionally biased region" description="Acidic residues" evidence="1">
    <location>
        <begin position="1"/>
        <end position="11"/>
    </location>
</feature>
<organism evidence="2 3">
    <name type="scientific">Datura stramonium</name>
    <name type="common">Jimsonweed</name>
    <name type="synonym">Common thornapple</name>
    <dbReference type="NCBI Taxonomy" id="4076"/>
    <lineage>
        <taxon>Eukaryota</taxon>
        <taxon>Viridiplantae</taxon>
        <taxon>Streptophyta</taxon>
        <taxon>Embryophyta</taxon>
        <taxon>Tracheophyta</taxon>
        <taxon>Spermatophyta</taxon>
        <taxon>Magnoliopsida</taxon>
        <taxon>eudicotyledons</taxon>
        <taxon>Gunneridae</taxon>
        <taxon>Pentapetalae</taxon>
        <taxon>asterids</taxon>
        <taxon>lamiids</taxon>
        <taxon>Solanales</taxon>
        <taxon>Solanaceae</taxon>
        <taxon>Solanoideae</taxon>
        <taxon>Datureae</taxon>
        <taxon>Datura</taxon>
    </lineage>
</organism>
<reference evidence="2 3" key="1">
    <citation type="journal article" date="2021" name="BMC Genomics">
        <title>Datura genome reveals duplications of psychoactive alkaloid biosynthetic genes and high mutation rate following tissue culture.</title>
        <authorList>
            <person name="Rajewski A."/>
            <person name="Carter-House D."/>
            <person name="Stajich J."/>
            <person name="Litt A."/>
        </authorList>
    </citation>
    <scope>NUCLEOTIDE SEQUENCE [LARGE SCALE GENOMIC DNA]</scope>
    <source>
        <strain evidence="2">AR-01</strain>
    </source>
</reference>
<feature type="region of interest" description="Disordered" evidence="1">
    <location>
        <begin position="1"/>
        <end position="31"/>
    </location>
</feature>
<protein>
    <submittedName>
        <fullName evidence="2">Uncharacterized protein</fullName>
    </submittedName>
</protein>
<sequence>MLPDFEQEDLGGEVADWTRGGGVSRKRGTTVGADGGGCGMGFLGREKGKRRERREICSGWWRVVAARHSEREEEGGWQRWFLIGEKSYKDVQHRSCWSKAVRVFWWATCLGVRR</sequence>
<comment type="caution">
    <text evidence="2">The sequence shown here is derived from an EMBL/GenBank/DDBJ whole genome shotgun (WGS) entry which is preliminary data.</text>
</comment>
<dbReference type="EMBL" id="JACEIK010001301">
    <property type="protein sequence ID" value="MCD7468145.1"/>
    <property type="molecule type" value="Genomic_DNA"/>
</dbReference>
<evidence type="ECO:0000256" key="1">
    <source>
        <dbReference type="SAM" id="MobiDB-lite"/>
    </source>
</evidence>
<accession>A0ABS8TB40</accession>
<evidence type="ECO:0000313" key="2">
    <source>
        <dbReference type="EMBL" id="MCD7468145.1"/>
    </source>
</evidence>
<keyword evidence="3" id="KW-1185">Reference proteome</keyword>
<evidence type="ECO:0000313" key="3">
    <source>
        <dbReference type="Proteomes" id="UP000823775"/>
    </source>
</evidence>